<name>A0A8S5PFJ4_9CAUD</name>
<evidence type="ECO:0000313" key="1">
    <source>
        <dbReference type="EMBL" id="DAE05137.1"/>
    </source>
</evidence>
<organism evidence="1">
    <name type="scientific">Siphoviridae sp. ctZ1O5</name>
    <dbReference type="NCBI Taxonomy" id="2825555"/>
    <lineage>
        <taxon>Viruses</taxon>
        <taxon>Duplodnaviria</taxon>
        <taxon>Heunggongvirae</taxon>
        <taxon>Uroviricota</taxon>
        <taxon>Caudoviricetes</taxon>
    </lineage>
</organism>
<sequence>MIPYLDKTRFIERYGTGVPEDKIDELLNRASRDIDTLSYNRIRGIGFGHLTDFQKEIIEEVAGELALFKHDNEEFLESPLSEYSLNGASVKLSSSEKVMVEKGVTISRSLYALLCQTGLCCKAI</sequence>
<dbReference type="EMBL" id="BK015404">
    <property type="protein sequence ID" value="DAE05137.1"/>
    <property type="molecule type" value="Genomic_DNA"/>
</dbReference>
<protein>
    <submittedName>
        <fullName evidence="1">Head Tail Connector Protein</fullName>
    </submittedName>
</protein>
<reference evidence="1" key="1">
    <citation type="journal article" date="2021" name="Proc. Natl. Acad. Sci. U.S.A.">
        <title>A Catalog of Tens of Thousands of Viruses from Human Metagenomes Reveals Hidden Associations with Chronic Diseases.</title>
        <authorList>
            <person name="Tisza M.J."/>
            <person name="Buck C.B."/>
        </authorList>
    </citation>
    <scope>NUCLEOTIDE SEQUENCE</scope>
    <source>
        <strain evidence="1">CtZ1O5</strain>
    </source>
</reference>
<accession>A0A8S5PFJ4</accession>
<proteinExistence type="predicted"/>